<evidence type="ECO:0000313" key="3">
    <source>
        <dbReference type="EMBL" id="GBC59436.1"/>
    </source>
</evidence>
<dbReference type="InterPro" id="IPR001453">
    <property type="entry name" value="MoaB/Mog_dom"/>
</dbReference>
<comment type="pathway">
    <text evidence="1">Cofactor biosynthesis; molybdopterin biosynthesis.</text>
</comment>
<accession>A0A401FR45</accession>
<organism evidence="3 4">
    <name type="scientific">Desulfonema ishimotonii</name>
    <dbReference type="NCBI Taxonomy" id="45657"/>
    <lineage>
        <taxon>Bacteria</taxon>
        <taxon>Pseudomonadati</taxon>
        <taxon>Thermodesulfobacteriota</taxon>
        <taxon>Desulfobacteria</taxon>
        <taxon>Desulfobacterales</taxon>
        <taxon>Desulfococcaceae</taxon>
        <taxon>Desulfonema</taxon>
    </lineage>
</organism>
<comment type="similarity">
    <text evidence="1">Belongs to the MoeA family.</text>
</comment>
<comment type="cofactor">
    <cofactor evidence="1">
        <name>Mg(2+)</name>
        <dbReference type="ChEBI" id="CHEBI:18420"/>
    </cofactor>
</comment>
<dbReference type="InterPro" id="IPR038987">
    <property type="entry name" value="MoeA-like"/>
</dbReference>
<keyword evidence="1" id="KW-0460">Magnesium</keyword>
<dbReference type="EC" id="2.10.1.1" evidence="1"/>
<comment type="caution">
    <text evidence="3">The sequence shown here is derived from an EMBL/GenBank/DDBJ whole genome shotgun (WGS) entry which is preliminary data.</text>
</comment>
<dbReference type="GO" id="GO:0046872">
    <property type="term" value="F:metal ion binding"/>
    <property type="evidence" value="ECO:0007669"/>
    <property type="project" value="UniProtKB-UniRule"/>
</dbReference>
<keyword evidence="1" id="KW-0501">Molybdenum cofactor biosynthesis</keyword>
<dbReference type="InterPro" id="IPR036425">
    <property type="entry name" value="MoaB/Mog-like_dom_sf"/>
</dbReference>
<dbReference type="UniPathway" id="UPA00344"/>
<evidence type="ECO:0000259" key="2">
    <source>
        <dbReference type="SMART" id="SM00852"/>
    </source>
</evidence>
<dbReference type="SUPFAM" id="SSF53218">
    <property type="entry name" value="Molybdenum cofactor biosynthesis proteins"/>
    <property type="match status" value="1"/>
</dbReference>
<evidence type="ECO:0000313" key="4">
    <source>
        <dbReference type="Proteomes" id="UP000288096"/>
    </source>
</evidence>
<sequence length="341" mass="37032">MKRVPVEDAVGMVLCHDMTRIVPGKFKGRAFKKGHIIEETDISTLLSIGKEHIYVFDLEDGLVHENDAAMRIAKAAAGPGIELTEPAEGRVNLKAATAGLLKINVEALYQINDIEDIVFSTLHTHQQISEKRSVAGTRIVPLVTAEEKIREVESVCKTYYPIVQVLPFRTTRIGVVTTGSEIYHGRIEDKFGPVLHMKFAELGSQVMNQVFVSDDTEMTVAAIHKMIDDGAEMIAVTGGMSVDPDDQTPASIRAAGGEVVTYGAPIFPGAMFMLAYIGDVPVVGLPGCVMYYKASIFDLVIPRLLAGERLTRSDIIRMGHGGLCSVCAECRYPMCGFGKGS</sequence>
<dbReference type="SMART" id="SM00852">
    <property type="entry name" value="MoCF_biosynth"/>
    <property type="match status" value="1"/>
</dbReference>
<dbReference type="EMBL" id="BEXT01000001">
    <property type="protein sequence ID" value="GBC59436.1"/>
    <property type="molecule type" value="Genomic_DNA"/>
</dbReference>
<keyword evidence="1" id="KW-0479">Metal-binding</keyword>
<gene>
    <name evidence="3" type="ORF">DENIS_0375</name>
</gene>
<keyword evidence="1" id="KW-0500">Molybdenum</keyword>
<dbReference type="Gene3D" id="3.40.980.10">
    <property type="entry name" value="MoaB/Mog-like domain"/>
    <property type="match status" value="1"/>
</dbReference>
<protein>
    <recommendedName>
        <fullName evidence="1">Molybdopterin molybdenumtransferase</fullName>
        <ecNumber evidence="1">2.10.1.1</ecNumber>
    </recommendedName>
</protein>
<reference evidence="4" key="1">
    <citation type="submission" date="2017-11" db="EMBL/GenBank/DDBJ databases">
        <authorList>
            <person name="Watanabe M."/>
            <person name="Kojima H."/>
        </authorList>
    </citation>
    <scope>NUCLEOTIDE SEQUENCE [LARGE SCALE GENOMIC DNA]</scope>
    <source>
        <strain evidence="4">Tokyo 01</strain>
    </source>
</reference>
<dbReference type="CDD" id="cd03522">
    <property type="entry name" value="MoeA_like"/>
    <property type="match status" value="1"/>
</dbReference>
<dbReference type="GO" id="GO:0061599">
    <property type="term" value="F:molybdopterin molybdotransferase activity"/>
    <property type="evidence" value="ECO:0007669"/>
    <property type="project" value="UniProtKB-UniRule"/>
</dbReference>
<dbReference type="GO" id="GO:0005829">
    <property type="term" value="C:cytosol"/>
    <property type="evidence" value="ECO:0007669"/>
    <property type="project" value="TreeGrafter"/>
</dbReference>
<reference evidence="4" key="2">
    <citation type="submission" date="2019-01" db="EMBL/GenBank/DDBJ databases">
        <title>Genome sequence of Desulfonema ishimotonii strain Tokyo 01.</title>
        <authorList>
            <person name="Fukui M."/>
        </authorList>
    </citation>
    <scope>NUCLEOTIDE SEQUENCE [LARGE SCALE GENOMIC DNA]</scope>
    <source>
        <strain evidence="4">Tokyo 01</strain>
    </source>
</reference>
<feature type="domain" description="MoaB/Mog" evidence="2">
    <location>
        <begin position="174"/>
        <end position="306"/>
    </location>
</feature>
<dbReference type="OrthoDB" id="9767940at2"/>
<comment type="catalytic activity">
    <reaction evidence="1">
        <text>adenylyl-molybdopterin + molybdate = Mo-molybdopterin + AMP + H(+)</text>
        <dbReference type="Rhea" id="RHEA:35047"/>
        <dbReference type="ChEBI" id="CHEBI:15378"/>
        <dbReference type="ChEBI" id="CHEBI:36264"/>
        <dbReference type="ChEBI" id="CHEBI:62727"/>
        <dbReference type="ChEBI" id="CHEBI:71302"/>
        <dbReference type="ChEBI" id="CHEBI:456215"/>
    </reaction>
</comment>
<proteinExistence type="inferred from homology"/>
<dbReference type="Pfam" id="PF00994">
    <property type="entry name" value="MoCF_biosynth"/>
    <property type="match status" value="1"/>
</dbReference>
<evidence type="ECO:0000256" key="1">
    <source>
        <dbReference type="RuleBase" id="RU365090"/>
    </source>
</evidence>
<keyword evidence="1" id="KW-0808">Transferase</keyword>
<dbReference type="PANTHER" id="PTHR10192">
    <property type="entry name" value="MOLYBDOPTERIN BIOSYNTHESIS PROTEIN"/>
    <property type="match status" value="1"/>
</dbReference>
<keyword evidence="4" id="KW-1185">Reference proteome</keyword>
<name>A0A401FR45_9BACT</name>
<dbReference type="GO" id="GO:0006777">
    <property type="term" value="P:Mo-molybdopterin cofactor biosynthetic process"/>
    <property type="evidence" value="ECO:0007669"/>
    <property type="project" value="UniProtKB-UniRule"/>
</dbReference>
<dbReference type="RefSeq" id="WP_124326951.1">
    <property type="nucleotide sequence ID" value="NZ_BEXT01000001.1"/>
</dbReference>
<comment type="function">
    <text evidence="1">Catalyzes the insertion of molybdate into adenylated molybdopterin with the concomitant release of AMP.</text>
</comment>
<dbReference type="PANTHER" id="PTHR10192:SF28">
    <property type="entry name" value="MOLYBDOPTERIN MOLYBDENUMTRANSFERASE"/>
    <property type="match status" value="1"/>
</dbReference>
<dbReference type="Proteomes" id="UP000288096">
    <property type="component" value="Unassembled WGS sequence"/>
</dbReference>
<dbReference type="AlphaFoldDB" id="A0A401FR45"/>